<dbReference type="SMART" id="SM00460">
    <property type="entry name" value="TGc"/>
    <property type="match status" value="1"/>
</dbReference>
<reference evidence="2 3" key="1">
    <citation type="submission" date="2017-07" db="EMBL/GenBank/DDBJ databases">
        <title>Phylogenetic study on the rhizospheric bacterium Ochrobactrum sp. A44.</title>
        <authorList>
            <person name="Krzyzanowska D.M."/>
            <person name="Ossowicki A."/>
            <person name="Rajewska M."/>
            <person name="Maciag T."/>
            <person name="Kaczynski Z."/>
            <person name="Czerwicka M."/>
            <person name="Jafra S."/>
        </authorList>
    </citation>
    <scope>NUCLEOTIDE SEQUENCE [LARGE SCALE GENOMIC DNA]</scope>
    <source>
        <strain evidence="2 3">DSM 7216</strain>
    </source>
</reference>
<evidence type="ECO:0000313" key="2">
    <source>
        <dbReference type="EMBL" id="OYR22010.1"/>
    </source>
</evidence>
<name>A0A256G4Z3_9HYPH</name>
<organism evidence="2 3">
    <name type="scientific">Brucella thiophenivorans</name>
    <dbReference type="NCBI Taxonomy" id="571255"/>
    <lineage>
        <taxon>Bacteria</taxon>
        <taxon>Pseudomonadati</taxon>
        <taxon>Pseudomonadota</taxon>
        <taxon>Alphaproteobacteria</taxon>
        <taxon>Hyphomicrobiales</taxon>
        <taxon>Brucellaceae</taxon>
        <taxon>Brucella/Ochrobactrum group</taxon>
        <taxon>Brucella</taxon>
    </lineage>
</organism>
<dbReference type="Gene3D" id="3.10.620.30">
    <property type="match status" value="1"/>
</dbReference>
<dbReference type="PANTHER" id="PTHR33490">
    <property type="entry name" value="BLR5614 PROTEIN-RELATED"/>
    <property type="match status" value="1"/>
</dbReference>
<sequence length="304" mass="34347">MLIRVGYEVAIEVTQPTAVYTYLKVHPENQKDVLWSTVDQPDASTFIDIYGNECSRLIIEPGDTVFKYDAIVKNSGMPDPFDETADQIIPNDLPVECLPYLLGSRYCETDRLSQVAWNRFGHYSRGADRVRAICDFVNAHLNFSYGYARSTRTALEAYSERVGVCRDFAHLAITFCRALNIPARYVNGFMGDIGVPADPSPMDYNAWLEVYLGGRWFTVDARHNQPRIGRIVVARGRDASDIPLFSTFGPHQLNRFEVWTQEHEGTYPISRAQPRNPRPVSARYGPAGRSPHDLGVSPYVNSLF</sequence>
<dbReference type="PANTHER" id="PTHR33490:SF12">
    <property type="entry name" value="BLL5557 PROTEIN"/>
    <property type="match status" value="1"/>
</dbReference>
<gene>
    <name evidence="2" type="ORF">CEV31_0367</name>
</gene>
<dbReference type="Pfam" id="PF01841">
    <property type="entry name" value="Transglut_core"/>
    <property type="match status" value="1"/>
</dbReference>
<dbReference type="EMBL" id="NNRJ01000009">
    <property type="protein sequence ID" value="OYR22010.1"/>
    <property type="molecule type" value="Genomic_DNA"/>
</dbReference>
<dbReference type="Proteomes" id="UP000215590">
    <property type="component" value="Unassembled WGS sequence"/>
</dbReference>
<evidence type="ECO:0000313" key="3">
    <source>
        <dbReference type="Proteomes" id="UP000215590"/>
    </source>
</evidence>
<dbReference type="InterPro" id="IPR038765">
    <property type="entry name" value="Papain-like_cys_pep_sf"/>
</dbReference>
<dbReference type="Gene3D" id="2.60.40.2250">
    <property type="match status" value="1"/>
</dbReference>
<keyword evidence="3" id="KW-1185">Reference proteome</keyword>
<feature type="domain" description="Transglutaminase-like" evidence="1">
    <location>
        <begin position="157"/>
        <end position="223"/>
    </location>
</feature>
<dbReference type="OrthoDB" id="5438043at2"/>
<comment type="caution">
    <text evidence="2">The sequence shown here is derived from an EMBL/GenBank/DDBJ whole genome shotgun (WGS) entry which is preliminary data.</text>
</comment>
<proteinExistence type="predicted"/>
<protein>
    <submittedName>
        <fullName evidence="2">Transglutaminase-like superfamily protein</fullName>
    </submittedName>
</protein>
<dbReference type="InterPro" id="IPR002931">
    <property type="entry name" value="Transglutaminase-like"/>
</dbReference>
<evidence type="ECO:0000259" key="1">
    <source>
        <dbReference type="SMART" id="SM00460"/>
    </source>
</evidence>
<accession>A0A256G4Z3</accession>
<dbReference type="SUPFAM" id="SSF54001">
    <property type="entry name" value="Cysteine proteinases"/>
    <property type="match status" value="1"/>
</dbReference>
<dbReference type="AlphaFoldDB" id="A0A256G4Z3"/>
<dbReference type="RefSeq" id="WP_094505181.1">
    <property type="nucleotide sequence ID" value="NZ_JBHEEK010000009.1"/>
</dbReference>